<accession>J9GY78</accession>
<sequence>MPAVVAALGWDSRVRPSLTFKTHHNHENRTNFSCP</sequence>
<gene>
    <name evidence="1" type="ORF">EVA_06128</name>
</gene>
<organism evidence="1">
    <name type="scientific">gut metagenome</name>
    <dbReference type="NCBI Taxonomy" id="749906"/>
    <lineage>
        <taxon>unclassified sequences</taxon>
        <taxon>metagenomes</taxon>
        <taxon>organismal metagenomes</taxon>
    </lineage>
</organism>
<reference evidence="1" key="1">
    <citation type="journal article" date="2012" name="PLoS ONE">
        <title>Gene sets for utilization of primary and secondary nutrition supplies in the distal gut of endangered iberian lynx.</title>
        <authorList>
            <person name="Alcaide M."/>
            <person name="Messina E."/>
            <person name="Richter M."/>
            <person name="Bargiela R."/>
            <person name="Peplies J."/>
            <person name="Huws S.A."/>
            <person name="Newbold C.J."/>
            <person name="Golyshin P.N."/>
            <person name="Simon M.A."/>
            <person name="Lopez G."/>
            <person name="Yakimov M.M."/>
            <person name="Ferrer M."/>
        </authorList>
    </citation>
    <scope>NUCLEOTIDE SEQUENCE</scope>
</reference>
<protein>
    <submittedName>
        <fullName evidence="1">Uncharacterized protein</fullName>
    </submittedName>
</protein>
<dbReference type="EMBL" id="AMCI01001370">
    <property type="protein sequence ID" value="EJX05765.1"/>
    <property type="molecule type" value="Genomic_DNA"/>
</dbReference>
<name>J9GY78_9ZZZZ</name>
<evidence type="ECO:0000313" key="1">
    <source>
        <dbReference type="EMBL" id="EJX05765.1"/>
    </source>
</evidence>
<comment type="caution">
    <text evidence="1">The sequence shown here is derived from an EMBL/GenBank/DDBJ whole genome shotgun (WGS) entry which is preliminary data.</text>
</comment>
<dbReference type="AlphaFoldDB" id="J9GY78"/>
<proteinExistence type="predicted"/>